<keyword evidence="4" id="KW-1185">Reference proteome</keyword>
<feature type="compositionally biased region" description="Low complexity" evidence="1">
    <location>
        <begin position="24"/>
        <end position="60"/>
    </location>
</feature>
<evidence type="ECO:0000313" key="4">
    <source>
        <dbReference type="Proteomes" id="UP001612915"/>
    </source>
</evidence>
<gene>
    <name evidence="3" type="ORF">ACIB24_21060</name>
</gene>
<sequence length="240" mass="23203">MRRDALTLTVAVLAVSVLTACGSASSAGGGPAAPSGSAATGSEPSGTTSASAGASASASADGGGSGGKGSSSSSGGGLGGYAAGVGSGPASTSCTLTAAQVGAVLGEPVRATSEDSSDQVLACYYRTTASTSTSSLTVTVEKVAVAGLYKQSRKANAAGGSTQSGGLKQKCSVKDTTFDGHSAFTTTCTTSPDKQRVGGLQWDYSGGRFFHVSAVAVGRKDRTPAQLLTVSQKLAKALVA</sequence>
<feature type="signal peptide" evidence="2">
    <location>
        <begin position="1"/>
        <end position="26"/>
    </location>
</feature>
<comment type="caution">
    <text evidence="3">The sequence shown here is derived from an EMBL/GenBank/DDBJ whole genome shotgun (WGS) entry which is preliminary data.</text>
</comment>
<name>A0ABW8AT57_9ACTN</name>
<dbReference type="PROSITE" id="PS51257">
    <property type="entry name" value="PROKAR_LIPOPROTEIN"/>
    <property type="match status" value="1"/>
</dbReference>
<evidence type="ECO:0000256" key="1">
    <source>
        <dbReference type="SAM" id="MobiDB-lite"/>
    </source>
</evidence>
<organism evidence="3 4">
    <name type="scientific">Spongisporangium articulatum</name>
    <dbReference type="NCBI Taxonomy" id="3362603"/>
    <lineage>
        <taxon>Bacteria</taxon>
        <taxon>Bacillati</taxon>
        <taxon>Actinomycetota</taxon>
        <taxon>Actinomycetes</taxon>
        <taxon>Kineosporiales</taxon>
        <taxon>Kineosporiaceae</taxon>
        <taxon>Spongisporangium</taxon>
    </lineage>
</organism>
<reference evidence="3 4" key="1">
    <citation type="submission" date="2024-10" db="EMBL/GenBank/DDBJ databases">
        <title>The Natural Products Discovery Center: Release of the First 8490 Sequenced Strains for Exploring Actinobacteria Biosynthetic Diversity.</title>
        <authorList>
            <person name="Kalkreuter E."/>
            <person name="Kautsar S.A."/>
            <person name="Yang D."/>
            <person name="Bader C.D."/>
            <person name="Teijaro C.N."/>
            <person name="Fluegel L."/>
            <person name="Davis C.M."/>
            <person name="Simpson J.R."/>
            <person name="Lauterbach L."/>
            <person name="Steele A.D."/>
            <person name="Gui C."/>
            <person name="Meng S."/>
            <person name="Li G."/>
            <person name="Viehrig K."/>
            <person name="Ye F."/>
            <person name="Su P."/>
            <person name="Kiefer A.F."/>
            <person name="Nichols A."/>
            <person name="Cepeda A.J."/>
            <person name="Yan W."/>
            <person name="Fan B."/>
            <person name="Jiang Y."/>
            <person name="Adhikari A."/>
            <person name="Zheng C.-J."/>
            <person name="Schuster L."/>
            <person name="Cowan T.M."/>
            <person name="Smanski M.J."/>
            <person name="Chevrette M.G."/>
            <person name="De Carvalho L.P.S."/>
            <person name="Shen B."/>
        </authorList>
    </citation>
    <scope>NUCLEOTIDE SEQUENCE [LARGE SCALE GENOMIC DNA]</scope>
    <source>
        <strain evidence="3 4">NPDC049639</strain>
    </source>
</reference>
<proteinExistence type="predicted"/>
<accession>A0ABW8AT57</accession>
<evidence type="ECO:0000256" key="2">
    <source>
        <dbReference type="SAM" id="SignalP"/>
    </source>
</evidence>
<protein>
    <recommendedName>
        <fullName evidence="5">DUF3558 domain-containing protein</fullName>
    </recommendedName>
</protein>
<dbReference type="Proteomes" id="UP001612915">
    <property type="component" value="Unassembled WGS sequence"/>
</dbReference>
<evidence type="ECO:0008006" key="5">
    <source>
        <dbReference type="Google" id="ProtNLM"/>
    </source>
</evidence>
<keyword evidence="2" id="KW-0732">Signal</keyword>
<dbReference type="RefSeq" id="WP_398284168.1">
    <property type="nucleotide sequence ID" value="NZ_JBITLV010000008.1"/>
</dbReference>
<feature type="compositionally biased region" description="Gly residues" evidence="1">
    <location>
        <begin position="61"/>
        <end position="73"/>
    </location>
</feature>
<feature type="region of interest" description="Disordered" evidence="1">
    <location>
        <begin position="24"/>
        <end position="73"/>
    </location>
</feature>
<feature type="chain" id="PRO_5045577599" description="DUF3558 domain-containing protein" evidence="2">
    <location>
        <begin position="27"/>
        <end position="240"/>
    </location>
</feature>
<dbReference type="EMBL" id="JBITLV010000008">
    <property type="protein sequence ID" value="MFI7589564.1"/>
    <property type="molecule type" value="Genomic_DNA"/>
</dbReference>
<evidence type="ECO:0000313" key="3">
    <source>
        <dbReference type="EMBL" id="MFI7589564.1"/>
    </source>
</evidence>